<proteinExistence type="predicted"/>
<protein>
    <submittedName>
        <fullName evidence="1">Uncharacterized protein</fullName>
    </submittedName>
</protein>
<name>A0A6J7WLP9_9CAUD</name>
<accession>A0A6J7WLP9</accession>
<gene>
    <name evidence="1" type="ORF">UFOVP190_54</name>
</gene>
<dbReference type="EMBL" id="LR798243">
    <property type="protein sequence ID" value="CAB5214320.1"/>
    <property type="molecule type" value="Genomic_DNA"/>
</dbReference>
<sequence length="520" mass="54770">MAYTISKTDGSTLVELADGVINTDTGINLIGRNSVSYGDAQNENFVRLLENFADNIPPGQSVGFTPIRGTLWYNTTETKLRVYDGLNWNVVSGVNVSATAPTIGIQAGDQWWDTTDYQLKSWDGSNWQLIGPAYTRSQGKSGTFVESITDSNGTVHTVVNTYVHGALVSITSADSTFTANAGYSGFGSIQSGTNILGNAIVNGTSTNALSLGGSLANAYARTDVATTFNKDVTVKDKVVFNGTTGNANVYYDARSLITQNTTLLGNIEFYVNAPVIGNTKPAWIDGNTATLNTSLFPINQYGVVNSGYLTNQLNVVYANVITANTSMKSYVDHNISSINANIGSVILNTDANLNSAVASLSNSITTLTNNTQSEIALITATEAILQAEINNLYSSVATLASVESPSLVGTVTVNGNIAATEDQVTASANALYEYTDTTTNLIAAQAQSNLLNAVSPLAPINSPTFTGTPRAPTPAIGDNTTKIATTAFVQTAVNKHFNYTVSTSPPTGGSDGDFWFQIST</sequence>
<organism evidence="1">
    <name type="scientific">uncultured Caudovirales phage</name>
    <dbReference type="NCBI Taxonomy" id="2100421"/>
    <lineage>
        <taxon>Viruses</taxon>
        <taxon>Duplodnaviria</taxon>
        <taxon>Heunggongvirae</taxon>
        <taxon>Uroviricota</taxon>
        <taxon>Caudoviricetes</taxon>
        <taxon>Peduoviridae</taxon>
        <taxon>Maltschvirus</taxon>
        <taxon>Maltschvirus maltsch</taxon>
    </lineage>
</organism>
<reference evidence="1" key="1">
    <citation type="submission" date="2020-05" db="EMBL/GenBank/DDBJ databases">
        <authorList>
            <person name="Chiriac C."/>
            <person name="Salcher M."/>
            <person name="Ghai R."/>
            <person name="Kavagutti S V."/>
        </authorList>
    </citation>
    <scope>NUCLEOTIDE SEQUENCE</scope>
</reference>
<evidence type="ECO:0000313" key="1">
    <source>
        <dbReference type="EMBL" id="CAB5214320.1"/>
    </source>
</evidence>